<keyword evidence="2" id="KW-1133">Transmembrane helix</keyword>
<evidence type="ECO:0000256" key="1">
    <source>
        <dbReference type="SAM" id="MobiDB-lite"/>
    </source>
</evidence>
<reference evidence="5" key="1">
    <citation type="submission" date="2025-08" db="UniProtKB">
        <authorList>
            <consortium name="RefSeq"/>
        </authorList>
    </citation>
    <scope>IDENTIFICATION</scope>
    <source>
        <strain evidence="5">Aabys</strain>
        <tissue evidence="5">Whole body</tissue>
    </source>
</reference>
<feature type="transmembrane region" description="Helical" evidence="2">
    <location>
        <begin position="57"/>
        <end position="78"/>
    </location>
</feature>
<dbReference type="SUPFAM" id="SSF57625">
    <property type="entry name" value="Invertebrate chitin-binding proteins"/>
    <property type="match status" value="1"/>
</dbReference>
<feature type="compositionally biased region" description="Polar residues" evidence="1">
    <location>
        <begin position="24"/>
        <end position="42"/>
    </location>
</feature>
<evidence type="ECO:0000259" key="3">
    <source>
        <dbReference type="PROSITE" id="PS50940"/>
    </source>
</evidence>
<dbReference type="InterPro" id="IPR036508">
    <property type="entry name" value="Chitin-bd_dom_sf"/>
</dbReference>
<dbReference type="InterPro" id="IPR052976">
    <property type="entry name" value="Scoloptoxin-like"/>
</dbReference>
<evidence type="ECO:0000256" key="2">
    <source>
        <dbReference type="SAM" id="Phobius"/>
    </source>
</evidence>
<feature type="region of interest" description="Disordered" evidence="1">
    <location>
        <begin position="16"/>
        <end position="42"/>
    </location>
</feature>
<dbReference type="PANTHER" id="PTHR22933">
    <property type="entry name" value="FI18007P1-RELATED"/>
    <property type="match status" value="1"/>
</dbReference>
<proteinExistence type="predicted"/>
<dbReference type="PANTHER" id="PTHR22933:SF42">
    <property type="entry name" value="FI18455P1-RELATED"/>
    <property type="match status" value="1"/>
</dbReference>
<name>A0ABM3VNC6_MUSDO</name>
<evidence type="ECO:0000313" key="5">
    <source>
        <dbReference type="RefSeq" id="XP_058987297.1"/>
    </source>
</evidence>
<keyword evidence="2" id="KW-0812">Transmembrane</keyword>
<dbReference type="InterPro" id="IPR002557">
    <property type="entry name" value="Chitin-bd_dom"/>
</dbReference>
<dbReference type="Proteomes" id="UP001652621">
    <property type="component" value="Unplaced"/>
</dbReference>
<dbReference type="Gene3D" id="2.170.140.10">
    <property type="entry name" value="Chitin binding domain"/>
    <property type="match status" value="1"/>
</dbReference>
<evidence type="ECO:0000313" key="4">
    <source>
        <dbReference type="Proteomes" id="UP001652621"/>
    </source>
</evidence>
<dbReference type="RefSeq" id="XP_058987297.1">
    <property type="nucleotide sequence ID" value="XM_059131314.1"/>
</dbReference>
<dbReference type="GeneID" id="131806707"/>
<keyword evidence="4" id="KW-1185">Reference proteome</keyword>
<dbReference type="SMART" id="SM00494">
    <property type="entry name" value="ChtBD2"/>
    <property type="match status" value="1"/>
</dbReference>
<dbReference type="Pfam" id="PF01607">
    <property type="entry name" value="CBM_14"/>
    <property type="match status" value="1"/>
</dbReference>
<accession>A0ABM3VNC6</accession>
<dbReference type="PROSITE" id="PS50940">
    <property type="entry name" value="CHIT_BIND_II"/>
    <property type="match status" value="1"/>
</dbReference>
<protein>
    <submittedName>
        <fullName evidence="5">U-scoloptoxin(01)-Er1a-like</fullName>
    </submittedName>
</protein>
<keyword evidence="2" id="KW-0472">Membrane</keyword>
<organism evidence="4 5">
    <name type="scientific">Musca domestica</name>
    <name type="common">House fly</name>
    <dbReference type="NCBI Taxonomy" id="7370"/>
    <lineage>
        <taxon>Eukaryota</taxon>
        <taxon>Metazoa</taxon>
        <taxon>Ecdysozoa</taxon>
        <taxon>Arthropoda</taxon>
        <taxon>Hexapoda</taxon>
        <taxon>Insecta</taxon>
        <taxon>Pterygota</taxon>
        <taxon>Neoptera</taxon>
        <taxon>Endopterygota</taxon>
        <taxon>Diptera</taxon>
        <taxon>Brachycera</taxon>
        <taxon>Muscomorpha</taxon>
        <taxon>Muscoidea</taxon>
        <taxon>Muscidae</taxon>
        <taxon>Musca</taxon>
    </lineage>
</organism>
<feature type="domain" description="Chitin-binding type-2" evidence="3">
    <location>
        <begin position="98"/>
        <end position="156"/>
    </location>
</feature>
<sequence length="183" mass="20459">MAHKFNCNNFKTLNNNNNDSSNLADPSTSPTSSSIVRGMQQQPPHRRHHLRFQLPRLAVVATVILGLLLSCICVSGQIDGYEAGVDYPTYDSVPKGLSFKCQGRAPGYYADTETRCQIWHWCLHSGHQYSFVCPNGTVFNQAVRVCDWWSNVNCPASEQLYENNDELYRTVEPNSNGGDGNTI</sequence>
<gene>
    <name evidence="5" type="primary">LOC131806707</name>
</gene>